<dbReference type="Gene3D" id="2.60.120.10">
    <property type="entry name" value="Jelly Rolls"/>
    <property type="match status" value="1"/>
</dbReference>
<dbReference type="OrthoDB" id="9806995at2"/>
<feature type="domain" description="Cyclic nucleotide-binding" evidence="3">
    <location>
        <begin position="19"/>
        <end position="138"/>
    </location>
</feature>
<dbReference type="InterPro" id="IPR018490">
    <property type="entry name" value="cNMP-bd_dom_sf"/>
</dbReference>
<evidence type="ECO:0000256" key="1">
    <source>
        <dbReference type="ARBA" id="ARBA00000085"/>
    </source>
</evidence>
<dbReference type="PROSITE" id="PS50042">
    <property type="entry name" value="CNMP_BINDING_3"/>
    <property type="match status" value="1"/>
</dbReference>
<dbReference type="PANTHER" id="PTHR43065">
    <property type="entry name" value="SENSOR HISTIDINE KINASE"/>
    <property type="match status" value="1"/>
</dbReference>
<comment type="catalytic activity">
    <reaction evidence="1">
        <text>ATP + protein L-histidine = ADP + protein N-phospho-L-histidine.</text>
        <dbReference type="EC" id="2.7.13.3"/>
    </reaction>
</comment>
<dbReference type="CDD" id="cd00038">
    <property type="entry name" value="CAP_ED"/>
    <property type="match status" value="1"/>
</dbReference>
<dbReference type="PROSITE" id="PS50109">
    <property type="entry name" value="HIS_KIN"/>
    <property type="match status" value="1"/>
</dbReference>
<gene>
    <name evidence="5" type="ORF">CRP01_28430</name>
</gene>
<reference evidence="5 6" key="1">
    <citation type="submission" date="2017-10" db="EMBL/GenBank/DDBJ databases">
        <title>The draft genome sequence of Lewinella nigricans NBRC 102662.</title>
        <authorList>
            <person name="Wang K."/>
        </authorList>
    </citation>
    <scope>NUCLEOTIDE SEQUENCE [LARGE SCALE GENOMIC DNA]</scope>
    <source>
        <strain evidence="5 6">NBRC 102662</strain>
    </source>
</reference>
<dbReference type="PANTHER" id="PTHR43065:SF48">
    <property type="entry name" value="HISTIDINE KINASE"/>
    <property type="match status" value="1"/>
</dbReference>
<sequence length="469" mass="52916">MSIETKPANLVAQLRELDTFKDLPAEALEWLIDKSDYHIYKKGSYIFEPDQTVDHMQIILEGEYTIEIDRNGTRREMGVWGKGNIAGVLPFSRMTHSRAYGMPLEDTHVLELHRDYFVEMVNVSYDMVQALVAVMSTRIRDFSQIRYQDEKLLALGKLSAGLAHELNNPASAMVRSSEELYRGVHATPDKFKNVITMRITPEQTDRVNEILFSKLGNVQGVELSLMEKEEVRDDLMDWLEDHEVNDADQIAETYLDFGITVDDLDDICDIIEGKSVGPIMAWIESTLNLERLVAEIQEAAGRISGLIKAIKSYSHMDRASTMENLNVHEGIISTLIILKHKIKNKNIQLVKEFMPDLPQVCAIAGNLNQVWTNLIDNAIDAMEPGGTLTIRTAVERSHVCVYITDTGSGISEEDQSRIFDPFFSTKPMGEGTGMGLDIVKKIMDRHMGEIKIVESRPGKTTFRVCFALS</sequence>
<dbReference type="Gene3D" id="1.10.287.130">
    <property type="match status" value="1"/>
</dbReference>
<protein>
    <recommendedName>
        <fullName evidence="2">histidine kinase</fullName>
        <ecNumber evidence="2">2.7.13.3</ecNumber>
    </recommendedName>
</protein>
<dbReference type="SMART" id="SM00387">
    <property type="entry name" value="HATPase_c"/>
    <property type="match status" value="1"/>
</dbReference>
<proteinExistence type="predicted"/>
<comment type="caution">
    <text evidence="5">The sequence shown here is derived from an EMBL/GenBank/DDBJ whole genome shotgun (WGS) entry which is preliminary data.</text>
</comment>
<feature type="domain" description="Histidine kinase" evidence="4">
    <location>
        <begin position="290"/>
        <end position="469"/>
    </location>
</feature>
<accession>A0A2D0N3D2</accession>
<dbReference type="InterPro" id="IPR005467">
    <property type="entry name" value="His_kinase_dom"/>
</dbReference>
<dbReference type="SMART" id="SM00100">
    <property type="entry name" value="cNMP"/>
    <property type="match status" value="1"/>
</dbReference>
<evidence type="ECO:0000259" key="4">
    <source>
        <dbReference type="PROSITE" id="PS50109"/>
    </source>
</evidence>
<dbReference type="Gene3D" id="3.30.565.10">
    <property type="entry name" value="Histidine kinase-like ATPase, C-terminal domain"/>
    <property type="match status" value="1"/>
</dbReference>
<dbReference type="GO" id="GO:0004673">
    <property type="term" value="F:protein histidine kinase activity"/>
    <property type="evidence" value="ECO:0007669"/>
    <property type="project" value="UniProtKB-EC"/>
</dbReference>
<evidence type="ECO:0000313" key="5">
    <source>
        <dbReference type="EMBL" id="PHN03014.1"/>
    </source>
</evidence>
<dbReference type="SUPFAM" id="SSF51206">
    <property type="entry name" value="cAMP-binding domain-like"/>
    <property type="match status" value="1"/>
</dbReference>
<dbReference type="InterPro" id="IPR004358">
    <property type="entry name" value="Sig_transdc_His_kin-like_C"/>
</dbReference>
<keyword evidence="5" id="KW-0418">Kinase</keyword>
<organism evidence="5 6">
    <name type="scientific">Flavilitoribacter nigricans (strain ATCC 23147 / DSM 23189 / NBRC 102662 / NCIMB 1420 / SS-2)</name>
    <name type="common">Lewinella nigricans</name>
    <dbReference type="NCBI Taxonomy" id="1122177"/>
    <lineage>
        <taxon>Bacteria</taxon>
        <taxon>Pseudomonadati</taxon>
        <taxon>Bacteroidota</taxon>
        <taxon>Saprospiria</taxon>
        <taxon>Saprospirales</taxon>
        <taxon>Lewinellaceae</taxon>
        <taxon>Flavilitoribacter</taxon>
    </lineage>
</organism>
<dbReference type="EC" id="2.7.13.3" evidence="2"/>
<dbReference type="PRINTS" id="PR00344">
    <property type="entry name" value="BCTRLSENSOR"/>
</dbReference>
<dbReference type="InterPro" id="IPR000595">
    <property type="entry name" value="cNMP-bd_dom"/>
</dbReference>
<evidence type="ECO:0000313" key="6">
    <source>
        <dbReference type="Proteomes" id="UP000223913"/>
    </source>
</evidence>
<dbReference type="Pfam" id="PF02518">
    <property type="entry name" value="HATPase_c"/>
    <property type="match status" value="1"/>
</dbReference>
<dbReference type="RefSeq" id="WP_099153455.1">
    <property type="nucleotide sequence ID" value="NZ_PDUD01000034.1"/>
</dbReference>
<evidence type="ECO:0000256" key="2">
    <source>
        <dbReference type="ARBA" id="ARBA00012438"/>
    </source>
</evidence>
<keyword evidence="6" id="KW-1185">Reference proteome</keyword>
<dbReference type="InterPro" id="IPR003594">
    <property type="entry name" value="HATPase_dom"/>
</dbReference>
<keyword evidence="5" id="KW-0808">Transferase</keyword>
<dbReference type="EMBL" id="PDUD01000034">
    <property type="protein sequence ID" value="PHN03014.1"/>
    <property type="molecule type" value="Genomic_DNA"/>
</dbReference>
<dbReference type="Pfam" id="PF00027">
    <property type="entry name" value="cNMP_binding"/>
    <property type="match status" value="1"/>
</dbReference>
<dbReference type="InterPro" id="IPR036890">
    <property type="entry name" value="HATPase_C_sf"/>
</dbReference>
<dbReference type="SUPFAM" id="SSF55874">
    <property type="entry name" value="ATPase domain of HSP90 chaperone/DNA topoisomerase II/histidine kinase"/>
    <property type="match status" value="1"/>
</dbReference>
<dbReference type="InterPro" id="IPR014710">
    <property type="entry name" value="RmlC-like_jellyroll"/>
</dbReference>
<dbReference type="Proteomes" id="UP000223913">
    <property type="component" value="Unassembled WGS sequence"/>
</dbReference>
<name>A0A2D0N3D2_FLAN2</name>
<dbReference type="AlphaFoldDB" id="A0A2D0N3D2"/>
<evidence type="ECO:0000259" key="3">
    <source>
        <dbReference type="PROSITE" id="PS50042"/>
    </source>
</evidence>